<protein>
    <submittedName>
        <fullName evidence="1">Uncharacterized protein</fullName>
    </submittedName>
</protein>
<dbReference type="Proteomes" id="UP000245119">
    <property type="component" value="Linkage Group LG6"/>
</dbReference>
<proteinExistence type="predicted"/>
<keyword evidence="2" id="KW-1185">Reference proteome</keyword>
<comment type="caution">
    <text evidence="1">The sequence shown here is derived from an EMBL/GenBank/DDBJ whole genome shotgun (WGS) entry which is preliminary data.</text>
</comment>
<reference evidence="1 2" key="1">
    <citation type="submission" date="2018-04" db="EMBL/GenBank/DDBJ databases">
        <title>The genome of golden apple snail Pomacea canaliculata provides insight into stress tolerance and invasive adaptation.</title>
        <authorList>
            <person name="Liu C."/>
            <person name="Liu B."/>
            <person name="Ren Y."/>
            <person name="Zhang Y."/>
            <person name="Wang H."/>
            <person name="Li S."/>
            <person name="Jiang F."/>
            <person name="Yin L."/>
            <person name="Zhang G."/>
            <person name="Qian W."/>
            <person name="Fan W."/>
        </authorList>
    </citation>
    <scope>NUCLEOTIDE SEQUENCE [LARGE SCALE GENOMIC DNA]</scope>
    <source>
        <strain evidence="1">SZHN2017</strain>
        <tissue evidence="1">Muscle</tissue>
    </source>
</reference>
<gene>
    <name evidence="1" type="ORF">C0Q70_11108</name>
</gene>
<sequence>MPLNLDLGPSTVTPLSLGPGTVTPLSLGPGTVTPLSLGLGPGTVTPLSLGPGTVTPLSLGLGPDTVTPLSLGPGTVTPLSLGPGTVTPLSLSRQRSLPSLISSKINKGRGTGRGDNYSIGRVPLGAPACFIAAEVSGATTIGGGCSPLPPAAFIKSVTDALNRRRRHALSSRWPVYPPTTLPSLQVD</sequence>
<evidence type="ECO:0000313" key="1">
    <source>
        <dbReference type="EMBL" id="PVD28520.1"/>
    </source>
</evidence>
<evidence type="ECO:0000313" key="2">
    <source>
        <dbReference type="Proteomes" id="UP000245119"/>
    </source>
</evidence>
<accession>A0A2T7P535</accession>
<organism evidence="1 2">
    <name type="scientific">Pomacea canaliculata</name>
    <name type="common">Golden apple snail</name>
    <dbReference type="NCBI Taxonomy" id="400727"/>
    <lineage>
        <taxon>Eukaryota</taxon>
        <taxon>Metazoa</taxon>
        <taxon>Spiralia</taxon>
        <taxon>Lophotrochozoa</taxon>
        <taxon>Mollusca</taxon>
        <taxon>Gastropoda</taxon>
        <taxon>Caenogastropoda</taxon>
        <taxon>Architaenioglossa</taxon>
        <taxon>Ampullarioidea</taxon>
        <taxon>Ampullariidae</taxon>
        <taxon>Pomacea</taxon>
    </lineage>
</organism>
<name>A0A2T7P535_POMCA</name>
<dbReference type="EMBL" id="PZQS01000006">
    <property type="protein sequence ID" value="PVD28520.1"/>
    <property type="molecule type" value="Genomic_DNA"/>
</dbReference>
<dbReference type="AlphaFoldDB" id="A0A2T7P535"/>